<evidence type="ECO:0000313" key="2">
    <source>
        <dbReference type="Proteomes" id="UP000814140"/>
    </source>
</evidence>
<organism evidence="1 2">
    <name type="scientific">Artomyces pyxidatus</name>
    <dbReference type="NCBI Taxonomy" id="48021"/>
    <lineage>
        <taxon>Eukaryota</taxon>
        <taxon>Fungi</taxon>
        <taxon>Dikarya</taxon>
        <taxon>Basidiomycota</taxon>
        <taxon>Agaricomycotina</taxon>
        <taxon>Agaricomycetes</taxon>
        <taxon>Russulales</taxon>
        <taxon>Auriscalpiaceae</taxon>
        <taxon>Artomyces</taxon>
    </lineage>
</organism>
<dbReference type="EMBL" id="MU277196">
    <property type="protein sequence ID" value="KAI0065118.1"/>
    <property type="molecule type" value="Genomic_DNA"/>
</dbReference>
<gene>
    <name evidence="1" type="ORF">BV25DRAFT_1898247</name>
</gene>
<comment type="caution">
    <text evidence="1">The sequence shown here is derived from an EMBL/GenBank/DDBJ whole genome shotgun (WGS) entry which is preliminary data.</text>
</comment>
<protein>
    <submittedName>
        <fullName evidence="1">Uncharacterized protein</fullName>
    </submittedName>
</protein>
<proteinExistence type="predicted"/>
<reference evidence="1" key="1">
    <citation type="submission" date="2021-03" db="EMBL/GenBank/DDBJ databases">
        <authorList>
            <consortium name="DOE Joint Genome Institute"/>
            <person name="Ahrendt S."/>
            <person name="Looney B.P."/>
            <person name="Miyauchi S."/>
            <person name="Morin E."/>
            <person name="Drula E."/>
            <person name="Courty P.E."/>
            <person name="Chicoki N."/>
            <person name="Fauchery L."/>
            <person name="Kohler A."/>
            <person name="Kuo A."/>
            <person name="Labutti K."/>
            <person name="Pangilinan J."/>
            <person name="Lipzen A."/>
            <person name="Riley R."/>
            <person name="Andreopoulos W."/>
            <person name="He G."/>
            <person name="Johnson J."/>
            <person name="Barry K.W."/>
            <person name="Grigoriev I.V."/>
            <person name="Nagy L."/>
            <person name="Hibbett D."/>
            <person name="Henrissat B."/>
            <person name="Matheny P.B."/>
            <person name="Labbe J."/>
            <person name="Martin F."/>
        </authorList>
    </citation>
    <scope>NUCLEOTIDE SEQUENCE</scope>
    <source>
        <strain evidence="1">HHB10654</strain>
    </source>
</reference>
<reference evidence="1" key="2">
    <citation type="journal article" date="2022" name="New Phytol.">
        <title>Evolutionary transition to the ectomycorrhizal habit in the genomes of a hyperdiverse lineage of mushroom-forming fungi.</title>
        <authorList>
            <person name="Looney B."/>
            <person name="Miyauchi S."/>
            <person name="Morin E."/>
            <person name="Drula E."/>
            <person name="Courty P.E."/>
            <person name="Kohler A."/>
            <person name="Kuo A."/>
            <person name="LaButti K."/>
            <person name="Pangilinan J."/>
            <person name="Lipzen A."/>
            <person name="Riley R."/>
            <person name="Andreopoulos W."/>
            <person name="He G."/>
            <person name="Johnson J."/>
            <person name="Nolan M."/>
            <person name="Tritt A."/>
            <person name="Barry K.W."/>
            <person name="Grigoriev I.V."/>
            <person name="Nagy L.G."/>
            <person name="Hibbett D."/>
            <person name="Henrissat B."/>
            <person name="Matheny P.B."/>
            <person name="Labbe J."/>
            <person name="Martin F.M."/>
        </authorList>
    </citation>
    <scope>NUCLEOTIDE SEQUENCE</scope>
    <source>
        <strain evidence="1">HHB10654</strain>
    </source>
</reference>
<feature type="non-terminal residue" evidence="1">
    <location>
        <position position="1"/>
    </location>
</feature>
<keyword evidence="2" id="KW-1185">Reference proteome</keyword>
<sequence length="183" mass="17880">PSCTPIINALNACTTATCTCSAAHVSALDVCVNCVVGTSPTELHIVEGQSYLDTFQQTCDLWGIPVFGLTITVLPASTATGTAGVFSQFTSSAPGSTNTLSVLPTAVSTFATAAPVNTPTGTSTGGGGVTISVPDNGGGGVTPTTPTTPIKGPGLAGGAAVHDVWHGALVAGFIAGTVAVFLC</sequence>
<dbReference type="Proteomes" id="UP000814140">
    <property type="component" value="Unassembled WGS sequence"/>
</dbReference>
<accession>A0ACB8T955</accession>
<name>A0ACB8T955_9AGAM</name>
<evidence type="ECO:0000313" key="1">
    <source>
        <dbReference type="EMBL" id="KAI0065118.1"/>
    </source>
</evidence>